<evidence type="ECO:0000256" key="1">
    <source>
        <dbReference type="ARBA" id="ARBA00023002"/>
    </source>
</evidence>
<comment type="caution">
    <text evidence="4">The sequence shown here is derived from an EMBL/GenBank/DDBJ whole genome shotgun (WGS) entry which is preliminary data.</text>
</comment>
<dbReference type="CDD" id="cd05227">
    <property type="entry name" value="AR_SDR_e"/>
    <property type="match status" value="1"/>
</dbReference>
<dbReference type="Proteomes" id="UP000807353">
    <property type="component" value="Unassembled WGS sequence"/>
</dbReference>
<dbReference type="InterPro" id="IPR050425">
    <property type="entry name" value="NAD(P)_dehydrat-like"/>
</dbReference>
<dbReference type="GO" id="GO:0003676">
    <property type="term" value="F:nucleic acid binding"/>
    <property type="evidence" value="ECO:0007669"/>
    <property type="project" value="InterPro"/>
</dbReference>
<reference evidence="4" key="1">
    <citation type="submission" date="2020-11" db="EMBL/GenBank/DDBJ databases">
        <authorList>
            <consortium name="DOE Joint Genome Institute"/>
            <person name="Ahrendt S."/>
            <person name="Riley R."/>
            <person name="Andreopoulos W."/>
            <person name="Labutti K."/>
            <person name="Pangilinan J."/>
            <person name="Ruiz-Duenas F.J."/>
            <person name="Barrasa J.M."/>
            <person name="Sanchez-Garcia M."/>
            <person name="Camarero S."/>
            <person name="Miyauchi S."/>
            <person name="Serrano A."/>
            <person name="Linde D."/>
            <person name="Babiker R."/>
            <person name="Drula E."/>
            <person name="Ayuso-Fernandez I."/>
            <person name="Pacheco R."/>
            <person name="Padilla G."/>
            <person name="Ferreira P."/>
            <person name="Barriuso J."/>
            <person name="Kellner H."/>
            <person name="Castanera R."/>
            <person name="Alfaro M."/>
            <person name="Ramirez L."/>
            <person name="Pisabarro A.G."/>
            <person name="Kuo A."/>
            <person name="Tritt A."/>
            <person name="Lipzen A."/>
            <person name="He G."/>
            <person name="Yan M."/>
            <person name="Ng V."/>
            <person name="Cullen D."/>
            <person name="Martin F."/>
            <person name="Rosso M.-N."/>
            <person name="Henrissat B."/>
            <person name="Hibbett D."/>
            <person name="Martinez A.T."/>
            <person name="Grigoriev I.V."/>
        </authorList>
    </citation>
    <scope>NUCLEOTIDE SEQUENCE</scope>
    <source>
        <strain evidence="4">CBS 247.69</strain>
    </source>
</reference>
<dbReference type="PANTHER" id="PTHR10366:SF564">
    <property type="entry name" value="STEROL-4-ALPHA-CARBOXYLATE 3-DEHYDROGENASE, DECARBOXYLATING"/>
    <property type="match status" value="1"/>
</dbReference>
<comment type="similarity">
    <text evidence="2">Belongs to the NAD(P)-dependent epimerase/dehydratase family. Dihydroflavonol-4-reductase subfamily.</text>
</comment>
<dbReference type="InterPro" id="IPR036291">
    <property type="entry name" value="NAD(P)-bd_dom_sf"/>
</dbReference>
<dbReference type="InterPro" id="IPR001509">
    <property type="entry name" value="Epimerase_deHydtase"/>
</dbReference>
<keyword evidence="5" id="KW-1185">Reference proteome</keyword>
<dbReference type="EMBL" id="MU150374">
    <property type="protein sequence ID" value="KAF9457365.1"/>
    <property type="molecule type" value="Genomic_DNA"/>
</dbReference>
<evidence type="ECO:0000313" key="5">
    <source>
        <dbReference type="Proteomes" id="UP000807353"/>
    </source>
</evidence>
<protein>
    <recommendedName>
        <fullName evidence="3">NAD-dependent epimerase/dehydratase domain-containing protein</fullName>
    </recommendedName>
</protein>
<dbReference type="AlphaFoldDB" id="A0A9P5XV31"/>
<accession>A0A9P5XV31</accession>
<dbReference type="OrthoDB" id="2735536at2759"/>
<sequence length="349" mass="38265">MPTITPGSKVLVSGANGYIAIWVVRTLLERGYAVRGTVRSAEKGRFLSELFKSYGDKFEIAVVEDITKDGAFDEAVKGVDAIEHLASPFHLNADDPQEIIGPAVKGTVGILHSVLKNAPGVKRIVVTSSCAAVLTISKEPRIFTEENWNEQATKEIEEKGRNAMNISKYRASKTLAERAAWDFHKENKSKINWDLVVINPPFVFGPAIHDAPTINSLSTSSHQFYDAVLVEGFKTNEALATEGSCWVDVRDLGEGHVRALEKEAAGGERIIISAGPYVWQDWVDVANSLSPSPIPSHKSLPRGNPGGGKNAIHLIQYNTEKEGKILGLKYRSKEETTRDTLADFEARGW</sequence>
<proteinExistence type="inferred from homology"/>
<name>A0A9P5XV31_9AGAR</name>
<feature type="domain" description="NAD-dependent epimerase/dehydratase" evidence="3">
    <location>
        <begin position="10"/>
        <end position="270"/>
    </location>
</feature>
<dbReference type="GO" id="GO:0008168">
    <property type="term" value="F:methyltransferase activity"/>
    <property type="evidence" value="ECO:0007669"/>
    <property type="project" value="InterPro"/>
</dbReference>
<dbReference type="Gene3D" id="3.40.50.720">
    <property type="entry name" value="NAD(P)-binding Rossmann-like Domain"/>
    <property type="match status" value="1"/>
</dbReference>
<evidence type="ECO:0000259" key="3">
    <source>
        <dbReference type="Pfam" id="PF01370"/>
    </source>
</evidence>
<dbReference type="GO" id="GO:0032259">
    <property type="term" value="P:methylation"/>
    <property type="evidence" value="ECO:0007669"/>
    <property type="project" value="InterPro"/>
</dbReference>
<dbReference type="InterPro" id="IPR002052">
    <property type="entry name" value="DNA_methylase_N6_adenine_CS"/>
</dbReference>
<dbReference type="SUPFAM" id="SSF51735">
    <property type="entry name" value="NAD(P)-binding Rossmann-fold domains"/>
    <property type="match status" value="1"/>
</dbReference>
<organism evidence="4 5">
    <name type="scientific">Collybia nuda</name>
    <dbReference type="NCBI Taxonomy" id="64659"/>
    <lineage>
        <taxon>Eukaryota</taxon>
        <taxon>Fungi</taxon>
        <taxon>Dikarya</taxon>
        <taxon>Basidiomycota</taxon>
        <taxon>Agaricomycotina</taxon>
        <taxon>Agaricomycetes</taxon>
        <taxon>Agaricomycetidae</taxon>
        <taxon>Agaricales</taxon>
        <taxon>Tricholomatineae</taxon>
        <taxon>Clitocybaceae</taxon>
        <taxon>Collybia</taxon>
    </lineage>
</organism>
<dbReference type="PANTHER" id="PTHR10366">
    <property type="entry name" value="NAD DEPENDENT EPIMERASE/DEHYDRATASE"/>
    <property type="match status" value="1"/>
</dbReference>
<dbReference type="GO" id="GO:0016616">
    <property type="term" value="F:oxidoreductase activity, acting on the CH-OH group of donors, NAD or NADP as acceptor"/>
    <property type="evidence" value="ECO:0007669"/>
    <property type="project" value="TreeGrafter"/>
</dbReference>
<dbReference type="PROSITE" id="PS00092">
    <property type="entry name" value="N6_MTASE"/>
    <property type="match status" value="1"/>
</dbReference>
<dbReference type="Pfam" id="PF01370">
    <property type="entry name" value="Epimerase"/>
    <property type="match status" value="1"/>
</dbReference>
<keyword evidence="1" id="KW-0560">Oxidoreductase</keyword>
<gene>
    <name evidence="4" type="ORF">BDZ94DRAFT_1273374</name>
</gene>
<evidence type="ECO:0000256" key="2">
    <source>
        <dbReference type="ARBA" id="ARBA00023445"/>
    </source>
</evidence>
<evidence type="ECO:0000313" key="4">
    <source>
        <dbReference type="EMBL" id="KAF9457365.1"/>
    </source>
</evidence>